<dbReference type="STRING" id="1379903.ATO8_05026"/>
<keyword evidence="4" id="KW-1185">Reference proteome</keyword>
<name>W4HNE6_9RHOB</name>
<evidence type="ECO:0000313" key="4">
    <source>
        <dbReference type="Proteomes" id="UP000019063"/>
    </source>
</evidence>
<organism evidence="3 4">
    <name type="scientific">Roseivivax marinus</name>
    <dbReference type="NCBI Taxonomy" id="1379903"/>
    <lineage>
        <taxon>Bacteria</taxon>
        <taxon>Pseudomonadati</taxon>
        <taxon>Pseudomonadota</taxon>
        <taxon>Alphaproteobacteria</taxon>
        <taxon>Rhodobacterales</taxon>
        <taxon>Roseobacteraceae</taxon>
        <taxon>Roseivivax</taxon>
    </lineage>
</organism>
<feature type="region of interest" description="Disordered" evidence="1">
    <location>
        <begin position="1"/>
        <end position="25"/>
    </location>
</feature>
<dbReference type="PANTHER" id="PTHR37839:SF1">
    <property type="entry name" value="NA(+)-TRANSLOCATING NADH-QUINONE REDUCTASE SUBUNIT A"/>
    <property type="match status" value="1"/>
</dbReference>
<dbReference type="eggNOG" id="COG1726">
    <property type="taxonomic scope" value="Bacteria"/>
</dbReference>
<dbReference type="GO" id="GO:0016655">
    <property type="term" value="F:oxidoreductase activity, acting on NAD(P)H, quinone or similar compound as acceptor"/>
    <property type="evidence" value="ECO:0007669"/>
    <property type="project" value="InterPro"/>
</dbReference>
<evidence type="ECO:0000313" key="3">
    <source>
        <dbReference type="EMBL" id="ETW14229.1"/>
    </source>
</evidence>
<dbReference type="EMBL" id="AQQW01000002">
    <property type="protein sequence ID" value="ETW14229.1"/>
    <property type="molecule type" value="Genomic_DNA"/>
</dbReference>
<dbReference type="Proteomes" id="UP000019063">
    <property type="component" value="Unassembled WGS sequence"/>
</dbReference>
<reference evidence="3 4" key="1">
    <citation type="journal article" date="2014" name="Antonie Van Leeuwenhoek">
        <title>Roseivivax atlanticus sp. nov., isolated from surface seawater of the Atlantic Ocean.</title>
        <authorList>
            <person name="Li G."/>
            <person name="Lai Q."/>
            <person name="Liu X."/>
            <person name="Sun F."/>
            <person name="Shao Z."/>
        </authorList>
    </citation>
    <scope>NUCLEOTIDE SEQUENCE [LARGE SCALE GENOMIC DNA]</scope>
    <source>
        <strain evidence="3 4">22II-s10s</strain>
    </source>
</reference>
<dbReference type="PANTHER" id="PTHR37839">
    <property type="entry name" value="NA(+)-TRANSLOCATING NADH-QUINONE REDUCTASE SUBUNIT A"/>
    <property type="match status" value="1"/>
</dbReference>
<evidence type="ECO:0000259" key="2">
    <source>
        <dbReference type="Pfam" id="PF24836"/>
    </source>
</evidence>
<dbReference type="GO" id="GO:0006814">
    <property type="term" value="P:sodium ion transport"/>
    <property type="evidence" value="ECO:0007669"/>
    <property type="project" value="InterPro"/>
</dbReference>
<sequence>MFDIGSRSGLRPDFASPPSGPCEGAEVVTEESGLRAAPGQAPRVTMEVEQGATVAQGAPVARLRSAPEVCFVAPMPARLARIELLQGHRLSEIVLFREPGGDAVRHDTSKAKTEAGLRRLMQNAGFWPWLGRRPFGGMPAPDERPAAIFVMATDTRPLAPDPRQALTGREPSFERGLHALARLTTGPVFVCQQPGPSLFDAGAHDRRVRAVECGPRHPQGATGMRVHALYPATLDRPVWDIHAEDVAHLGDLLATGVLPMTRLVRIGGEALREGRLLRTRVGADLRGLTYRIAQPGAHLLLSGSPLDGHASHWLAPRHRQVTVLPRQAAAARPHWLLAALTRSGTPKPVIPNAALDQAFGNALPAAAFVRALGSGDDETAMKMGLLSLLEEDVALADYVLGGDAHLPDLMREMLDRIRTEFAA</sequence>
<dbReference type="InterPro" id="IPR008703">
    <property type="entry name" value="NqrA"/>
</dbReference>
<evidence type="ECO:0000256" key="1">
    <source>
        <dbReference type="SAM" id="MobiDB-lite"/>
    </source>
</evidence>
<dbReference type="AlphaFoldDB" id="W4HNE6"/>
<gene>
    <name evidence="3" type="ORF">ATO8_05026</name>
</gene>
<comment type="caution">
    <text evidence="3">The sequence shown here is derived from an EMBL/GenBank/DDBJ whole genome shotgun (WGS) entry which is preliminary data.</text>
</comment>
<proteinExistence type="predicted"/>
<accession>W4HNE6</accession>
<dbReference type="InterPro" id="IPR056148">
    <property type="entry name" value="NQRA_2nd"/>
</dbReference>
<protein>
    <submittedName>
        <fullName evidence="3">Na(+)-translocating NADH-quinone reductase subunit A</fullName>
    </submittedName>
</protein>
<feature type="domain" description="NqrA second alpha/beta" evidence="2">
    <location>
        <begin position="114"/>
        <end position="257"/>
    </location>
</feature>
<dbReference type="Pfam" id="PF24836">
    <property type="entry name" value="NQRA_2nd"/>
    <property type="match status" value="1"/>
</dbReference>